<evidence type="ECO:0000259" key="2">
    <source>
        <dbReference type="Pfam" id="PF25482"/>
    </source>
</evidence>
<proteinExistence type="predicted"/>
<evidence type="ECO:0000256" key="1">
    <source>
        <dbReference type="SAM" id="MobiDB-lite"/>
    </source>
</evidence>
<evidence type="ECO:0000313" key="3">
    <source>
        <dbReference type="EMBL" id="CZT17108.1"/>
    </source>
</evidence>
<evidence type="ECO:0000313" key="4">
    <source>
        <dbReference type="Proteomes" id="UP000225277"/>
    </source>
</evidence>
<feature type="compositionally biased region" description="Low complexity" evidence="1">
    <location>
        <begin position="43"/>
        <end position="55"/>
    </location>
</feature>
<dbReference type="GeneID" id="35598151"/>
<dbReference type="OrthoDB" id="4739136at2759"/>
<dbReference type="AlphaFoldDB" id="A0A2D3URE9"/>
<feature type="domain" description="DUF7905" evidence="2">
    <location>
        <begin position="276"/>
        <end position="579"/>
    </location>
</feature>
<name>A0A2D3URE9_9PEZI</name>
<gene>
    <name evidence="3" type="ORF">RCC_02940</name>
</gene>
<accession>A0A2D3URE9</accession>
<dbReference type="Proteomes" id="UP000225277">
    <property type="component" value="Unassembled WGS sequence"/>
</dbReference>
<feature type="compositionally biased region" description="Polar residues" evidence="1">
    <location>
        <begin position="15"/>
        <end position="25"/>
    </location>
</feature>
<organism evidence="3 4">
    <name type="scientific">Ramularia collo-cygni</name>
    <dbReference type="NCBI Taxonomy" id="112498"/>
    <lineage>
        <taxon>Eukaryota</taxon>
        <taxon>Fungi</taxon>
        <taxon>Dikarya</taxon>
        <taxon>Ascomycota</taxon>
        <taxon>Pezizomycotina</taxon>
        <taxon>Dothideomycetes</taxon>
        <taxon>Dothideomycetidae</taxon>
        <taxon>Mycosphaerellales</taxon>
        <taxon>Mycosphaerellaceae</taxon>
        <taxon>Ramularia</taxon>
    </lineage>
</organism>
<sequence>MEEEYERTNARQWDESLQNDTTSRATHAAQQQPQQHPPAPRVPSQSLQSSRPQLQHARDGYQRDGPHRPRHPQTNSGWQGAHPEKKRSCRVPIPSDENDHVRAMAKLAGQTPQLRADAEKRHRKQLQRQIYRLMPPSTQSFESIGTFRWPTNECRPDEVLGANLEALDPIRMSTECYITSSRDGSAFQVLGSMTGVQKALMSLRHTCFQLASRNIPPIRKCVSHWRTKEPCLYVHLGMEYSNPEPGVAASRSPRCDGFMSDVTDLEATKIRENCCIEAIKATIADSLRKIHYLCAHIQFRIRLGTFTLVSWKGLGENEMWDLSEYEEMTAMPQFRGRVTEELGDTATENDALSNLQKGEKVLLPHDPMKSGLCEVRPTYSADFVFKDEAGNLQLTMSWSRNEDLEGGGFQLVPNGENWTRLDRDTGKATDMVDLIMTDLHTGSAWDFEIKTSHDVPPDRVPPELRKFAKGVKITVPPADDLPCIELTHSIGPIYMRRSAVYLYNIKSTDYTVELLHFQVKERALSDPSNSDSTFKLRQPRWSLSVYRTDWDNQFAQNERLKVSDKATWNDDFEVWFPQEASFDQAGSEAGFNQLLQRLGEVEKVVKGWADDGEEQYD</sequence>
<feature type="compositionally biased region" description="Basic and acidic residues" evidence="1">
    <location>
        <begin position="1"/>
        <end position="14"/>
    </location>
</feature>
<dbReference type="RefSeq" id="XP_023624001.1">
    <property type="nucleotide sequence ID" value="XM_023768233.1"/>
</dbReference>
<protein>
    <recommendedName>
        <fullName evidence="2">DUF7905 domain-containing protein</fullName>
    </recommendedName>
</protein>
<feature type="region of interest" description="Disordered" evidence="1">
    <location>
        <begin position="1"/>
        <end position="95"/>
    </location>
</feature>
<feature type="compositionally biased region" description="Basic and acidic residues" evidence="1">
    <location>
        <begin position="56"/>
        <end position="67"/>
    </location>
</feature>
<dbReference type="InterPro" id="IPR057227">
    <property type="entry name" value="DUF7905"/>
</dbReference>
<keyword evidence="4" id="KW-1185">Reference proteome</keyword>
<dbReference type="Pfam" id="PF25482">
    <property type="entry name" value="DUF7905"/>
    <property type="match status" value="1"/>
</dbReference>
<dbReference type="EMBL" id="FJUY01000003">
    <property type="protein sequence ID" value="CZT17108.1"/>
    <property type="molecule type" value="Genomic_DNA"/>
</dbReference>
<dbReference type="STRING" id="112498.A0A2D3URE9"/>
<reference evidence="3 4" key="1">
    <citation type="submission" date="2016-03" db="EMBL/GenBank/DDBJ databases">
        <authorList>
            <person name="Ploux O."/>
        </authorList>
    </citation>
    <scope>NUCLEOTIDE SEQUENCE [LARGE SCALE GENOMIC DNA]</scope>
    <source>
        <strain evidence="3 4">URUG2</strain>
    </source>
</reference>